<dbReference type="OrthoDB" id="95390at2759"/>
<dbReference type="GO" id="GO:0120170">
    <property type="term" value="F:intraciliary transport particle B binding"/>
    <property type="evidence" value="ECO:0007669"/>
    <property type="project" value="TreeGrafter"/>
</dbReference>
<dbReference type="Gene3D" id="1.25.40.10">
    <property type="entry name" value="Tetratricopeptide repeat domain"/>
    <property type="match status" value="3"/>
</dbReference>
<evidence type="ECO:0000256" key="1">
    <source>
        <dbReference type="ARBA" id="ARBA00004138"/>
    </source>
</evidence>
<dbReference type="GO" id="GO:0036064">
    <property type="term" value="C:ciliary basal body"/>
    <property type="evidence" value="ECO:0007669"/>
    <property type="project" value="TreeGrafter"/>
</dbReference>
<dbReference type="PANTHER" id="PTHR14781:SF0">
    <property type="entry name" value="INTRAFLAGELLAR TRANSPORT PROTEIN 56"/>
    <property type="match status" value="1"/>
</dbReference>
<comment type="subcellular location">
    <subcellularLocation>
        <location evidence="1">Cell projection</location>
        <location evidence="1">Cilium</location>
    </subcellularLocation>
</comment>
<name>A0A0V0R7F4_PSEPJ</name>
<evidence type="ECO:0000256" key="4">
    <source>
        <dbReference type="ARBA" id="ARBA00022737"/>
    </source>
</evidence>
<keyword evidence="4" id="KW-0677">Repeat</keyword>
<dbReference type="InParanoid" id="A0A0V0R7F4"/>
<dbReference type="InterPro" id="IPR030511">
    <property type="entry name" value="TTC26"/>
</dbReference>
<evidence type="ECO:0000256" key="6">
    <source>
        <dbReference type="ARBA" id="ARBA00023273"/>
    </source>
</evidence>
<dbReference type="InterPro" id="IPR011990">
    <property type="entry name" value="TPR-like_helical_dom_sf"/>
</dbReference>
<dbReference type="Pfam" id="PF13174">
    <property type="entry name" value="TPR_6"/>
    <property type="match status" value="2"/>
</dbReference>
<keyword evidence="6" id="KW-0966">Cell projection</keyword>
<dbReference type="GO" id="GO:0030992">
    <property type="term" value="C:intraciliary transport particle B"/>
    <property type="evidence" value="ECO:0007669"/>
    <property type="project" value="TreeGrafter"/>
</dbReference>
<keyword evidence="8" id="KW-1185">Reference proteome</keyword>
<dbReference type="SUPFAM" id="SSF48452">
    <property type="entry name" value="TPR-like"/>
    <property type="match status" value="2"/>
</dbReference>
<evidence type="ECO:0000313" key="7">
    <source>
        <dbReference type="EMBL" id="KRX10409.1"/>
    </source>
</evidence>
<gene>
    <name evidence="7" type="ORF">PPERSA_10508</name>
</gene>
<dbReference type="PANTHER" id="PTHR14781">
    <property type="entry name" value="INTRAFLAGELLAR TRANSPORT PROTEIN 56"/>
    <property type="match status" value="1"/>
</dbReference>
<dbReference type="Proteomes" id="UP000054937">
    <property type="component" value="Unassembled WGS sequence"/>
</dbReference>
<organism evidence="7 8">
    <name type="scientific">Pseudocohnilembus persalinus</name>
    <name type="common">Ciliate</name>
    <dbReference type="NCBI Taxonomy" id="266149"/>
    <lineage>
        <taxon>Eukaryota</taxon>
        <taxon>Sar</taxon>
        <taxon>Alveolata</taxon>
        <taxon>Ciliophora</taxon>
        <taxon>Intramacronucleata</taxon>
        <taxon>Oligohymenophorea</taxon>
        <taxon>Scuticociliatia</taxon>
        <taxon>Philasterida</taxon>
        <taxon>Pseudocohnilembidae</taxon>
        <taxon>Pseudocohnilembus</taxon>
    </lineage>
</organism>
<accession>A0A0V0R7F4</accession>
<reference evidence="7 8" key="1">
    <citation type="journal article" date="2015" name="Sci. Rep.">
        <title>Genome of the facultative scuticociliatosis pathogen Pseudocohnilembus persalinus provides insight into its virulence through horizontal gene transfer.</title>
        <authorList>
            <person name="Xiong J."/>
            <person name="Wang G."/>
            <person name="Cheng J."/>
            <person name="Tian M."/>
            <person name="Pan X."/>
            <person name="Warren A."/>
            <person name="Jiang C."/>
            <person name="Yuan D."/>
            <person name="Miao W."/>
        </authorList>
    </citation>
    <scope>NUCLEOTIDE SEQUENCE [LARGE SCALE GENOMIC DNA]</scope>
    <source>
        <strain evidence="7">36N120E</strain>
    </source>
</reference>
<proteinExistence type="inferred from homology"/>
<evidence type="ECO:0000313" key="8">
    <source>
        <dbReference type="Proteomes" id="UP000054937"/>
    </source>
</evidence>
<evidence type="ECO:0000256" key="2">
    <source>
        <dbReference type="ARBA" id="ARBA00007834"/>
    </source>
</evidence>
<dbReference type="EMBL" id="LDAU01000028">
    <property type="protein sequence ID" value="KRX10409.1"/>
    <property type="molecule type" value="Genomic_DNA"/>
</dbReference>
<dbReference type="GO" id="GO:0035720">
    <property type="term" value="P:intraciliary anterograde transport"/>
    <property type="evidence" value="ECO:0007669"/>
    <property type="project" value="TreeGrafter"/>
</dbReference>
<sequence>MYRPGSSLSKAKGSKNQNQYGIGIPVKKIENQIPKLEDFVKSRDWVGAITLLEHEQGINMNTEQSMKLAYCKFHLGDYRKAIVLYDQIQKQKDYNKMTHLYKACCYYALLNYDDAKREALKGPECPLQNRLMFHIAHKKNDEKNLMTYHYKLQETTTDQLSLAAIHFLRSHFEEANDIYKKLLLESRDYHAINYYVALCYYKMDCYDVSLDILASYLNQYPTSVLASNLKACIQFQQISGKAAEDVFKQLQHKYESGDLFQDNDLLRHNQVVFSGGENAQSVLPKLLDVFPEARLNLAIYYLKNDEIQEAFQLIKDLEPTVPREYIIKAVVHAQLGQQTDSKEHLKVAQQLFQLVGSSASECDTIPGRQCMASCFFLLKQFDDVMVYMDTISQFYETEKDDDFSWNYAISNIATGNLKKGEQFLTSITNEKILNDESYVKWLIRMYIKDGRAANAWDTYVSLDTTSETLSLLELIANDCYKMGHFYYSAKAFDILARLNSDKEYEDALRGAVVGVFQMVIAKKESPDHLIEVMGMLKAMGNSPQVEYIFKVISKWAKENDIDLM</sequence>
<dbReference type="GO" id="GO:0035735">
    <property type="term" value="P:intraciliary transport involved in cilium assembly"/>
    <property type="evidence" value="ECO:0007669"/>
    <property type="project" value="TreeGrafter"/>
</dbReference>
<comment type="similarity">
    <text evidence="2">Belongs to the IFT56 family.</text>
</comment>
<dbReference type="InterPro" id="IPR019734">
    <property type="entry name" value="TPR_rpt"/>
</dbReference>
<comment type="caution">
    <text evidence="7">The sequence shown here is derived from an EMBL/GenBank/DDBJ whole genome shotgun (WGS) entry which is preliminary data.</text>
</comment>
<keyword evidence="5" id="KW-0802">TPR repeat</keyword>
<evidence type="ECO:0000256" key="5">
    <source>
        <dbReference type="ARBA" id="ARBA00022803"/>
    </source>
</evidence>
<dbReference type="AlphaFoldDB" id="A0A0V0R7F4"/>
<dbReference type="GO" id="GO:0097546">
    <property type="term" value="C:ciliary base"/>
    <property type="evidence" value="ECO:0007669"/>
    <property type="project" value="TreeGrafter"/>
</dbReference>
<evidence type="ECO:0000256" key="3">
    <source>
        <dbReference type="ARBA" id="ARBA00019387"/>
    </source>
</evidence>
<dbReference type="OMA" id="FIIRRDY"/>
<protein>
    <recommendedName>
        <fullName evidence="3">Intraflagellar transport protein 56</fullName>
    </recommendedName>
</protein>